<organism evidence="3 4">
    <name type="scientific">Candidatus Methylomirabilis tolerans</name>
    <dbReference type="NCBI Taxonomy" id="3123416"/>
    <lineage>
        <taxon>Bacteria</taxon>
        <taxon>Candidatus Methylomirabilota</taxon>
        <taxon>Candidatus Methylomirabilia</taxon>
        <taxon>Candidatus Methylomirabilales</taxon>
        <taxon>Candidatus Methylomirabilaceae</taxon>
        <taxon>Candidatus Methylomirabilis</taxon>
    </lineage>
</organism>
<evidence type="ECO:0000313" key="4">
    <source>
        <dbReference type="Proteomes" id="UP001197609"/>
    </source>
</evidence>
<dbReference type="AlphaFoldDB" id="A0AAJ1EJH7"/>
<dbReference type="EMBL" id="JAIOIU010000011">
    <property type="protein sequence ID" value="MBZ0158652.1"/>
    <property type="molecule type" value="Genomic_DNA"/>
</dbReference>
<evidence type="ECO:0000313" key="3">
    <source>
        <dbReference type="EMBL" id="MBZ0158652.1"/>
    </source>
</evidence>
<proteinExistence type="predicted"/>
<feature type="transmembrane region" description="Helical" evidence="2">
    <location>
        <begin position="74"/>
        <end position="99"/>
    </location>
</feature>
<keyword evidence="2" id="KW-0472">Membrane</keyword>
<comment type="caution">
    <text evidence="3">The sequence shown here is derived from an EMBL/GenBank/DDBJ whole genome shotgun (WGS) entry which is preliminary data.</text>
</comment>
<reference evidence="3 4" key="1">
    <citation type="journal article" date="2021" name="bioRxiv">
        <title>Unraveling nitrogen, sulfur and carbon metabolic pathways and microbial community transcriptional responses to substrate deprivation and toxicity stresses in a bioreactor mimicking anoxic brackish coastal sediment conditions.</title>
        <authorList>
            <person name="Martins P.D."/>
            <person name="Echeveste M.J."/>
            <person name="Arshad A."/>
            <person name="Kurth J."/>
            <person name="Ouboter H."/>
            <person name="Jetten M.S.M."/>
            <person name="Welte C.U."/>
        </authorList>
    </citation>
    <scope>NUCLEOTIDE SEQUENCE [LARGE SCALE GENOMIC DNA]</scope>
    <source>
        <strain evidence="3">MAG_38</strain>
    </source>
</reference>
<sequence length="148" mass="16864">MTIQGFKGNLTHFNLILMVALVFSLRRIDWRSRCKMLAIALGILLIAHLAYLLIGVKFFEQPDLEAFQGSSGRLYVWGINFYLSMASQLLPFVIGLLLYRFVVQSHDRQGLPLGPEMRVGGEEEAEARIKGTRRAQGKERRRADKGKR</sequence>
<evidence type="ECO:0000256" key="1">
    <source>
        <dbReference type="SAM" id="MobiDB-lite"/>
    </source>
</evidence>
<feature type="region of interest" description="Disordered" evidence="1">
    <location>
        <begin position="114"/>
        <end position="148"/>
    </location>
</feature>
<keyword evidence="2" id="KW-0812">Transmembrane</keyword>
<gene>
    <name evidence="3" type="ORF">K8G79_00645</name>
</gene>
<protein>
    <submittedName>
        <fullName evidence="3">Uncharacterized protein</fullName>
    </submittedName>
</protein>
<accession>A0AAJ1EJH7</accession>
<feature type="transmembrane region" description="Helical" evidence="2">
    <location>
        <begin position="37"/>
        <end position="54"/>
    </location>
</feature>
<name>A0AAJ1EJH7_9BACT</name>
<feature type="transmembrane region" description="Helical" evidence="2">
    <location>
        <begin position="6"/>
        <end position="25"/>
    </location>
</feature>
<evidence type="ECO:0000256" key="2">
    <source>
        <dbReference type="SAM" id="Phobius"/>
    </source>
</evidence>
<keyword evidence="2" id="KW-1133">Transmembrane helix</keyword>
<dbReference type="Proteomes" id="UP001197609">
    <property type="component" value="Unassembled WGS sequence"/>
</dbReference>